<protein>
    <submittedName>
        <fullName evidence="3">Uncharacterized protein</fullName>
    </submittedName>
</protein>
<feature type="compositionally biased region" description="Polar residues" evidence="2">
    <location>
        <begin position="127"/>
        <end position="137"/>
    </location>
</feature>
<evidence type="ECO:0000256" key="2">
    <source>
        <dbReference type="SAM" id="MobiDB-lite"/>
    </source>
</evidence>
<dbReference type="eggNOG" id="ENOG502T45W">
    <property type="taxonomic scope" value="Eukaryota"/>
</dbReference>
<feature type="coiled-coil region" evidence="1">
    <location>
        <begin position="59"/>
        <end position="93"/>
    </location>
</feature>
<dbReference type="HOGENOM" id="CLU_1865336_0_0_1"/>
<feature type="region of interest" description="Disordered" evidence="2">
    <location>
        <begin position="101"/>
        <end position="137"/>
    </location>
</feature>
<dbReference type="EMBL" id="GL629788">
    <property type="protein sequence ID" value="EFX01802.1"/>
    <property type="molecule type" value="Genomic_DNA"/>
</dbReference>
<keyword evidence="1" id="KW-0175">Coiled coil</keyword>
<feature type="compositionally biased region" description="Acidic residues" evidence="2">
    <location>
        <begin position="101"/>
        <end position="112"/>
    </location>
</feature>
<dbReference type="RefSeq" id="XP_014171284.1">
    <property type="nucleotide sequence ID" value="XM_014315809.1"/>
</dbReference>
<dbReference type="GeneID" id="25981904"/>
<gene>
    <name evidence="3" type="ORF">CMQ_8268</name>
</gene>
<reference evidence="3 4" key="1">
    <citation type="journal article" date="2011" name="Proc. Natl. Acad. Sci. U.S.A.">
        <title>Genome and transcriptome analyses of the mountain pine beetle-fungal symbiont Grosmannia clavigera, a lodgepole pine pathogen.</title>
        <authorList>
            <person name="DiGuistini S."/>
            <person name="Wang Y."/>
            <person name="Liao N.Y."/>
            <person name="Taylor G."/>
            <person name="Tanguay P."/>
            <person name="Feau N."/>
            <person name="Henrissat B."/>
            <person name="Chan S.K."/>
            <person name="Hesse-Orce U."/>
            <person name="Alamouti S.M."/>
            <person name="Tsui C.K.M."/>
            <person name="Docking R.T."/>
            <person name="Levasseur A."/>
            <person name="Haridas S."/>
            <person name="Robertson G."/>
            <person name="Birol I."/>
            <person name="Holt R.A."/>
            <person name="Marra M.A."/>
            <person name="Hamelin R.C."/>
            <person name="Hirst M."/>
            <person name="Jones S.J.M."/>
            <person name="Bohlmann J."/>
            <person name="Breuil C."/>
        </authorList>
    </citation>
    <scope>NUCLEOTIDE SEQUENCE [LARGE SCALE GENOMIC DNA]</scope>
    <source>
        <strain evidence="4">kw1407 / UAMH 11150</strain>
    </source>
</reference>
<name>F0XKR7_GROCL</name>
<feature type="compositionally biased region" description="Low complexity" evidence="2">
    <location>
        <begin position="20"/>
        <end position="45"/>
    </location>
</feature>
<dbReference type="AlphaFoldDB" id="F0XKR7"/>
<evidence type="ECO:0000313" key="4">
    <source>
        <dbReference type="Proteomes" id="UP000007796"/>
    </source>
</evidence>
<sequence length="137" mass="13653">MAAQDGQKAATTRPRQSCLGSSAAPQPAGASSGVVSAVSASSSASQPPIGTLAAQRAGLTQALEELARGERTADKLELELGAFEAKLDQLLGLLGVSEEDLEDEGGVDDGDEQIGVNGAGDANDNGKQSTGNTNGTK</sequence>
<dbReference type="OrthoDB" id="10479551at2759"/>
<feature type="region of interest" description="Disordered" evidence="2">
    <location>
        <begin position="1"/>
        <end position="49"/>
    </location>
</feature>
<organism evidence="4">
    <name type="scientific">Grosmannia clavigera (strain kw1407 / UAMH 11150)</name>
    <name type="common">Blue stain fungus</name>
    <name type="synonym">Graphiocladiella clavigera</name>
    <dbReference type="NCBI Taxonomy" id="655863"/>
    <lineage>
        <taxon>Eukaryota</taxon>
        <taxon>Fungi</taxon>
        <taxon>Dikarya</taxon>
        <taxon>Ascomycota</taxon>
        <taxon>Pezizomycotina</taxon>
        <taxon>Sordariomycetes</taxon>
        <taxon>Sordariomycetidae</taxon>
        <taxon>Ophiostomatales</taxon>
        <taxon>Ophiostomataceae</taxon>
        <taxon>Leptographium</taxon>
    </lineage>
</organism>
<keyword evidence="4" id="KW-1185">Reference proteome</keyword>
<feature type="compositionally biased region" description="Polar residues" evidence="2">
    <location>
        <begin position="9"/>
        <end position="19"/>
    </location>
</feature>
<evidence type="ECO:0000256" key="1">
    <source>
        <dbReference type="SAM" id="Coils"/>
    </source>
</evidence>
<dbReference type="InParanoid" id="F0XKR7"/>
<accession>F0XKR7</accession>
<proteinExistence type="predicted"/>
<dbReference type="Proteomes" id="UP000007796">
    <property type="component" value="Unassembled WGS sequence"/>
</dbReference>
<evidence type="ECO:0000313" key="3">
    <source>
        <dbReference type="EMBL" id="EFX01802.1"/>
    </source>
</evidence>